<keyword evidence="1" id="KW-0472">Membrane</keyword>
<sequence length="174" mass="18988">MSPGDTWWGVLLDGLFGGVIGGAATGAAVWATLRHEKRSARLQRLHASAARLSEMATVLSQEVASAIPDEVDRGDLRSWAAQVRLIQASSLDLWAGISDDEPDAAQLLDGLRARLAASTLGRRGEWIEQRNAALEALGSLSSFAVAWMTEPEQFVVKKRRRVTFRWPISRQLGP</sequence>
<comment type="caution">
    <text evidence="2">The sequence shown here is derived from an EMBL/GenBank/DDBJ whole genome shotgun (WGS) entry which is preliminary data.</text>
</comment>
<accession>A0A4Q4ZM22</accession>
<proteinExistence type="predicted"/>
<dbReference type="OrthoDB" id="9831384at2"/>
<keyword evidence="1" id="KW-1133">Transmembrane helix</keyword>
<protein>
    <submittedName>
        <fullName evidence="2">Uncharacterized protein</fullName>
    </submittedName>
</protein>
<dbReference type="RefSeq" id="WP_134713502.1">
    <property type="nucleotide sequence ID" value="NZ_SDKM01000002.1"/>
</dbReference>
<evidence type="ECO:0000313" key="2">
    <source>
        <dbReference type="EMBL" id="RYP88661.1"/>
    </source>
</evidence>
<dbReference type="AlphaFoldDB" id="A0A4Q4ZM22"/>
<dbReference type="EMBL" id="SDKM01000002">
    <property type="protein sequence ID" value="RYP88661.1"/>
    <property type="molecule type" value="Genomic_DNA"/>
</dbReference>
<dbReference type="Proteomes" id="UP000295198">
    <property type="component" value="Unassembled WGS sequence"/>
</dbReference>
<evidence type="ECO:0000313" key="3">
    <source>
        <dbReference type="Proteomes" id="UP000295198"/>
    </source>
</evidence>
<evidence type="ECO:0000256" key="1">
    <source>
        <dbReference type="SAM" id="Phobius"/>
    </source>
</evidence>
<keyword evidence="3" id="KW-1185">Reference proteome</keyword>
<name>A0A4Q4ZM22_9ACTN</name>
<keyword evidence="1" id="KW-0812">Transmembrane</keyword>
<feature type="transmembrane region" description="Helical" evidence="1">
    <location>
        <begin position="6"/>
        <end position="33"/>
    </location>
</feature>
<reference evidence="2 3" key="1">
    <citation type="submission" date="2019-01" db="EMBL/GenBank/DDBJ databases">
        <title>Nocardioides guangzhouensis sp. nov., an actinobacterium isolated from soil.</title>
        <authorList>
            <person name="Fu Y."/>
            <person name="Cai Y."/>
            <person name="Lin Z."/>
            <person name="Chen P."/>
        </authorList>
    </citation>
    <scope>NUCLEOTIDE SEQUENCE [LARGE SCALE GENOMIC DNA]</scope>
    <source>
        <strain evidence="2 3">130</strain>
    </source>
</reference>
<gene>
    <name evidence="2" type="ORF">EKO23_01865</name>
</gene>
<organism evidence="2 3">
    <name type="scientific">Nocardioides guangzhouensis</name>
    <dbReference type="NCBI Taxonomy" id="2497878"/>
    <lineage>
        <taxon>Bacteria</taxon>
        <taxon>Bacillati</taxon>
        <taxon>Actinomycetota</taxon>
        <taxon>Actinomycetes</taxon>
        <taxon>Propionibacteriales</taxon>
        <taxon>Nocardioidaceae</taxon>
        <taxon>Nocardioides</taxon>
    </lineage>
</organism>